<dbReference type="AlphaFoldDB" id="A0A6L9EFU6"/>
<dbReference type="SUPFAM" id="SSF54909">
    <property type="entry name" value="Dimeric alpha+beta barrel"/>
    <property type="match status" value="1"/>
</dbReference>
<evidence type="ECO:0008006" key="3">
    <source>
        <dbReference type="Google" id="ProtNLM"/>
    </source>
</evidence>
<reference evidence="1 2" key="1">
    <citation type="submission" date="2020-01" db="EMBL/GenBank/DDBJ databases">
        <title>Bacteria diversity of Porities sp.</title>
        <authorList>
            <person name="Wang G."/>
        </authorList>
    </citation>
    <scope>NUCLEOTIDE SEQUENCE [LARGE SCALE GENOMIC DNA]</scope>
    <source>
        <strain evidence="1 2">R33</strain>
    </source>
</reference>
<dbReference type="Proteomes" id="UP000475249">
    <property type="component" value="Unassembled WGS sequence"/>
</dbReference>
<comment type="caution">
    <text evidence="1">The sequence shown here is derived from an EMBL/GenBank/DDBJ whole genome shotgun (WGS) entry which is preliminary data.</text>
</comment>
<organism evidence="1 2">
    <name type="scientific">Poritiphilus flavus</name>
    <dbReference type="NCBI Taxonomy" id="2697053"/>
    <lineage>
        <taxon>Bacteria</taxon>
        <taxon>Pseudomonadati</taxon>
        <taxon>Bacteroidota</taxon>
        <taxon>Flavobacteriia</taxon>
        <taxon>Flavobacteriales</taxon>
        <taxon>Flavobacteriaceae</taxon>
        <taxon>Poritiphilus</taxon>
    </lineage>
</organism>
<sequence>MKKSIVLFAIFMLTLNCGPKTDGMKPLPKDAVVRISLGYYPSEKEGLVEEKLQTVFKDKIMPAVKRLNGNISYYVGMDKQTKSITNVSIWENREDALQMKSMKEMAEMAKDFREIGVEFKEITNHEMIWQLPE</sequence>
<dbReference type="EMBL" id="WXYO01000007">
    <property type="protein sequence ID" value="NAS13586.1"/>
    <property type="molecule type" value="Genomic_DNA"/>
</dbReference>
<gene>
    <name evidence="1" type="ORF">GTQ38_16355</name>
</gene>
<dbReference type="InterPro" id="IPR011008">
    <property type="entry name" value="Dimeric_a/b-barrel"/>
</dbReference>
<keyword evidence="2" id="KW-1185">Reference proteome</keyword>
<dbReference type="RefSeq" id="WP_161436617.1">
    <property type="nucleotide sequence ID" value="NZ_WXYO01000007.1"/>
</dbReference>
<evidence type="ECO:0000313" key="2">
    <source>
        <dbReference type="Proteomes" id="UP000475249"/>
    </source>
</evidence>
<protein>
    <recommendedName>
        <fullName evidence="3">ABM domain-containing protein</fullName>
    </recommendedName>
</protein>
<proteinExistence type="predicted"/>
<accession>A0A6L9EFU6</accession>
<name>A0A6L9EFU6_9FLAO</name>
<evidence type="ECO:0000313" key="1">
    <source>
        <dbReference type="EMBL" id="NAS13586.1"/>
    </source>
</evidence>